<feature type="domain" description="Amine oxidase" evidence="7">
    <location>
        <begin position="13"/>
        <end position="445"/>
    </location>
</feature>
<dbReference type="InterPro" id="IPR036188">
    <property type="entry name" value="FAD/NAD-bd_sf"/>
</dbReference>
<dbReference type="Gene3D" id="1.10.3110.10">
    <property type="entry name" value="protoporphyrinogen ix oxidase, domain 3"/>
    <property type="match status" value="1"/>
</dbReference>
<evidence type="ECO:0000313" key="9">
    <source>
        <dbReference type="Proteomes" id="UP000319771"/>
    </source>
</evidence>
<dbReference type="Gene3D" id="3.90.660.20">
    <property type="entry name" value="Protoporphyrinogen oxidase, mitochondrial, domain 2"/>
    <property type="match status" value="1"/>
</dbReference>
<dbReference type="AlphaFoldDB" id="A0A538U5L8"/>
<comment type="function">
    <text evidence="6">Involved in coproporphyrin-dependent heme b biosynthesis. Catalyzes the oxidation of coproporphyrinogen III to coproporphyrin III.</text>
</comment>
<gene>
    <name evidence="8" type="primary">hemG</name>
    <name evidence="8" type="ORF">E6K81_10795</name>
</gene>
<comment type="pathway">
    <text evidence="6">Porphyrin-containing compound metabolism; protoheme biosynthesis.</text>
</comment>
<dbReference type="PANTHER" id="PTHR42923">
    <property type="entry name" value="PROTOPORPHYRINOGEN OXIDASE"/>
    <property type="match status" value="1"/>
</dbReference>
<accession>A0A538U5L8</accession>
<protein>
    <recommendedName>
        <fullName evidence="6">Coproporphyrinogen III oxidase</fullName>
        <ecNumber evidence="6">1.3.3.15</ecNumber>
    </recommendedName>
</protein>
<dbReference type="EMBL" id="VBPB01000181">
    <property type="protein sequence ID" value="TMQ71167.1"/>
    <property type="molecule type" value="Genomic_DNA"/>
</dbReference>
<dbReference type="GO" id="GO:0006783">
    <property type="term" value="P:heme biosynthetic process"/>
    <property type="evidence" value="ECO:0007669"/>
    <property type="project" value="UniProtKB-UniRule"/>
</dbReference>
<dbReference type="SUPFAM" id="SSF54373">
    <property type="entry name" value="FAD-linked reductases, C-terminal domain"/>
    <property type="match status" value="1"/>
</dbReference>
<keyword evidence="6" id="KW-0963">Cytoplasm</keyword>
<keyword evidence="5 6" id="KW-0350">Heme biosynthesis</keyword>
<evidence type="ECO:0000313" key="8">
    <source>
        <dbReference type="EMBL" id="TMQ71167.1"/>
    </source>
</evidence>
<keyword evidence="3 6" id="KW-0274">FAD</keyword>
<dbReference type="EC" id="1.3.3.15" evidence="6"/>
<dbReference type="Gene3D" id="3.50.50.60">
    <property type="entry name" value="FAD/NAD(P)-binding domain"/>
    <property type="match status" value="1"/>
</dbReference>
<dbReference type="NCBIfam" id="TIGR00562">
    <property type="entry name" value="proto_IX_ox"/>
    <property type="match status" value="1"/>
</dbReference>
<dbReference type="GO" id="GO:0005737">
    <property type="term" value="C:cytoplasm"/>
    <property type="evidence" value="ECO:0007669"/>
    <property type="project" value="UniProtKB-SubCell"/>
</dbReference>
<name>A0A538U5L8_UNCEI</name>
<dbReference type="UniPathway" id="UPA00252"/>
<evidence type="ECO:0000256" key="3">
    <source>
        <dbReference type="ARBA" id="ARBA00022827"/>
    </source>
</evidence>
<evidence type="ECO:0000256" key="4">
    <source>
        <dbReference type="ARBA" id="ARBA00023002"/>
    </source>
</evidence>
<evidence type="ECO:0000256" key="2">
    <source>
        <dbReference type="ARBA" id="ARBA00022630"/>
    </source>
</evidence>
<comment type="subcellular location">
    <subcellularLocation>
        <location evidence="6">Cytoplasm</location>
    </subcellularLocation>
</comment>
<evidence type="ECO:0000256" key="5">
    <source>
        <dbReference type="ARBA" id="ARBA00023133"/>
    </source>
</evidence>
<keyword evidence="2 6" id="KW-0285">Flavoprotein</keyword>
<comment type="similarity">
    <text evidence="6">Belongs to the protoporphyrinogen/coproporphyrinogen oxidase family. Coproporphyrinogen III oxidase subfamily.</text>
</comment>
<dbReference type="GO" id="GO:0004729">
    <property type="term" value="F:oxygen-dependent protoporphyrinogen oxidase activity"/>
    <property type="evidence" value="ECO:0007669"/>
    <property type="project" value="UniProtKB-UniRule"/>
</dbReference>
<comment type="cofactor">
    <cofactor evidence="1 6">
        <name>FAD</name>
        <dbReference type="ChEBI" id="CHEBI:57692"/>
    </cofactor>
</comment>
<keyword evidence="4 6" id="KW-0560">Oxidoreductase</keyword>
<dbReference type="PANTHER" id="PTHR42923:SF3">
    <property type="entry name" value="PROTOPORPHYRINOGEN OXIDASE"/>
    <property type="match status" value="1"/>
</dbReference>
<dbReference type="InterPro" id="IPR050464">
    <property type="entry name" value="Zeta_carotene_desat/Oxidored"/>
</dbReference>
<reference evidence="8 9" key="1">
    <citation type="journal article" date="2019" name="Nat. Microbiol.">
        <title>Mediterranean grassland soil C-N compound turnover is dependent on rainfall and depth, and is mediated by genomically divergent microorganisms.</title>
        <authorList>
            <person name="Diamond S."/>
            <person name="Andeer P.F."/>
            <person name="Li Z."/>
            <person name="Crits-Christoph A."/>
            <person name="Burstein D."/>
            <person name="Anantharaman K."/>
            <person name="Lane K.R."/>
            <person name="Thomas B.C."/>
            <person name="Pan C."/>
            <person name="Northen T.R."/>
            <person name="Banfield J.F."/>
        </authorList>
    </citation>
    <scope>NUCLEOTIDE SEQUENCE [LARGE SCALE GENOMIC DNA]</scope>
    <source>
        <strain evidence="8">WS_11</strain>
    </source>
</reference>
<comment type="catalytic activity">
    <reaction evidence="6">
        <text>coproporphyrinogen III + 3 O2 = coproporphyrin III + 3 H2O2</text>
        <dbReference type="Rhea" id="RHEA:43436"/>
        <dbReference type="ChEBI" id="CHEBI:15379"/>
        <dbReference type="ChEBI" id="CHEBI:16240"/>
        <dbReference type="ChEBI" id="CHEBI:57309"/>
        <dbReference type="ChEBI" id="CHEBI:131725"/>
        <dbReference type="EC" id="1.3.3.15"/>
    </reaction>
</comment>
<dbReference type="InterPro" id="IPR004572">
    <property type="entry name" value="Protoporphyrinogen_oxidase"/>
</dbReference>
<evidence type="ECO:0000256" key="6">
    <source>
        <dbReference type="RuleBase" id="RU364052"/>
    </source>
</evidence>
<sequence length="521" mass="54201">MTGSRFVVIGGGITGLTAAYRLRERAPRGTEVILLEGSDRLGGHAHTVTDGGFVVEAGPNGFLSRAAEPEPIALIRDLGLAGSLVEARPAARRRFVVHGGRMRRVPDSPPVFFGSDALSPAGKLRLLLEPFARRAPKSEETVYEFACRRVGREAAEVLVDTAISGISAGDSRELSVAAAFPLMTEMEREHGSLIRAMIARRQPPPRLVSLAGGMGELVATFAARLSGVARTGARVKRLERAGDGWQLRLEDGEALAADGVLLAAPAARAAAMVADLDPELSRGLAEFPYAGLGVVAMAFRAADLTVPLDGYGYLVARREGLDTLGVVWDSSLFAGRAPEGMVLVRAMLGGARRPEVADLGEDEILRRARAELKRVLGVTAAPARSWVWRWPRAIPQYTRGHRERVAAVRARAARHPGLELCGTSYDGIAFGAGVISAERAVARVLAGAGVAGAAAAEGGRGGQGADARAVGSAFLASPPSSSAAFAGPSLRPPADPRVHALPAAPACGDGVGCEAADGARA</sequence>
<proteinExistence type="inferred from homology"/>
<organism evidence="8 9">
    <name type="scientific">Eiseniibacteriota bacterium</name>
    <dbReference type="NCBI Taxonomy" id="2212470"/>
    <lineage>
        <taxon>Bacteria</taxon>
        <taxon>Candidatus Eiseniibacteriota</taxon>
    </lineage>
</organism>
<comment type="caution">
    <text evidence="8">The sequence shown here is derived from an EMBL/GenBank/DDBJ whole genome shotgun (WGS) entry which is preliminary data.</text>
</comment>
<dbReference type="Pfam" id="PF01593">
    <property type="entry name" value="Amino_oxidase"/>
    <property type="match status" value="1"/>
</dbReference>
<dbReference type="InterPro" id="IPR002937">
    <property type="entry name" value="Amino_oxidase"/>
</dbReference>
<evidence type="ECO:0000259" key="7">
    <source>
        <dbReference type="Pfam" id="PF01593"/>
    </source>
</evidence>
<dbReference type="Proteomes" id="UP000319771">
    <property type="component" value="Unassembled WGS sequence"/>
</dbReference>
<dbReference type="SUPFAM" id="SSF51905">
    <property type="entry name" value="FAD/NAD(P)-binding domain"/>
    <property type="match status" value="1"/>
</dbReference>
<evidence type="ECO:0000256" key="1">
    <source>
        <dbReference type="ARBA" id="ARBA00001974"/>
    </source>
</evidence>